<evidence type="ECO:0000313" key="2">
    <source>
        <dbReference type="Proteomes" id="UP000199360"/>
    </source>
</evidence>
<evidence type="ECO:0000313" key="1">
    <source>
        <dbReference type="EMBL" id="SCG77510.1"/>
    </source>
</evidence>
<dbReference type="STRING" id="745366.GA0070213_11874"/>
<name>A0A1C5K433_9ACTN</name>
<organism evidence="1 2">
    <name type="scientific">Micromonospora humi</name>
    <dbReference type="NCBI Taxonomy" id="745366"/>
    <lineage>
        <taxon>Bacteria</taxon>
        <taxon>Bacillati</taxon>
        <taxon>Actinomycetota</taxon>
        <taxon>Actinomycetes</taxon>
        <taxon>Micromonosporales</taxon>
        <taxon>Micromonosporaceae</taxon>
        <taxon>Micromonospora</taxon>
    </lineage>
</organism>
<dbReference type="EMBL" id="FMDM01000018">
    <property type="protein sequence ID" value="SCG77510.1"/>
    <property type="molecule type" value="Genomic_DNA"/>
</dbReference>
<dbReference type="AlphaFoldDB" id="A0A1C5K433"/>
<accession>A0A1C5K433</accession>
<gene>
    <name evidence="1" type="ORF">GA0070213_11874</name>
</gene>
<protein>
    <submittedName>
        <fullName evidence="1">Uncharacterized protein</fullName>
    </submittedName>
</protein>
<sequence length="197" mass="20868">MGTQPSLRSEFEQMFRGLAVDVARDVLENARPHIVRWVSEQAIPAVTAAIPAVGSAVASVATSAWRSVASIGSGGARTIHVEATVGPVEVVRPVESAPAEASYDVVAVLDAYRAGMSKAEARRRIVATLAARLFADKQLQMVRDVGSEAGGNAIELDSAMVTLTEQQLGEGVQLMLEATPSLLCERTLSDLRNILET</sequence>
<keyword evidence="2" id="KW-1185">Reference proteome</keyword>
<proteinExistence type="predicted"/>
<dbReference type="Proteomes" id="UP000199360">
    <property type="component" value="Unassembled WGS sequence"/>
</dbReference>
<reference evidence="2" key="1">
    <citation type="submission" date="2016-06" db="EMBL/GenBank/DDBJ databases">
        <authorList>
            <person name="Varghese N."/>
            <person name="Submissions Spin"/>
        </authorList>
    </citation>
    <scope>NUCLEOTIDE SEQUENCE [LARGE SCALE GENOMIC DNA]</scope>
    <source>
        <strain evidence="2">DSM 45647</strain>
    </source>
</reference>